<feature type="domain" description="Suppressor of fused-like" evidence="1">
    <location>
        <begin position="39"/>
        <end position="194"/>
    </location>
</feature>
<gene>
    <name evidence="2" type="ordered locus">SELR_08060</name>
</gene>
<dbReference type="AlphaFoldDB" id="I0GP27"/>
<dbReference type="eggNOG" id="ENOG5032REF">
    <property type="taxonomic scope" value="Bacteria"/>
</dbReference>
<dbReference type="PATRIC" id="fig|927704.6.peg.826"/>
<dbReference type="EMBL" id="AP012292">
    <property type="protein sequence ID" value="BAL82514.1"/>
    <property type="molecule type" value="Genomic_DNA"/>
</dbReference>
<evidence type="ECO:0000313" key="2">
    <source>
        <dbReference type="EMBL" id="BAL82514.1"/>
    </source>
</evidence>
<reference evidence="2 3" key="1">
    <citation type="submission" date="2011-10" db="EMBL/GenBank/DDBJ databases">
        <title>Whole genome sequence of Selenomonas ruminantium subsp. lactilytica TAM6421.</title>
        <authorList>
            <person name="Oguchi A."/>
            <person name="Ankai A."/>
            <person name="Kaneko J."/>
            <person name="Yamada-Narita S."/>
            <person name="Fukui S."/>
            <person name="Takahashi M."/>
            <person name="Onodera T."/>
            <person name="Kojima S."/>
            <person name="Fushimi T."/>
            <person name="Abe N."/>
            <person name="Kamio Y."/>
            <person name="Yamazaki S."/>
            <person name="Fujita N."/>
        </authorList>
    </citation>
    <scope>NUCLEOTIDE SEQUENCE [LARGE SCALE GENOMIC DNA]</scope>
    <source>
        <strain evidence="3">NBRC 103574 / TAM6421</strain>
    </source>
</reference>
<dbReference type="Proteomes" id="UP000007887">
    <property type="component" value="Chromosome"/>
</dbReference>
<dbReference type="KEGG" id="sri:SELR_08060"/>
<protein>
    <recommendedName>
        <fullName evidence="1">Suppressor of fused-like domain-containing protein</fullName>
    </recommendedName>
</protein>
<proteinExistence type="predicted"/>
<dbReference type="OrthoDB" id="8479146at2"/>
<accession>I0GP27</accession>
<sequence>MQESMDLNKKIFKFYFSNIAKNKDRKDVNVYGYWDEKEENEIDIVYVNNMCEEGLISYGTIGTYAHSIGLVVDGKPLRVEFLGMAHQEDEFFPHMLSTCAFNIINSHYRCEPGMVYPDVVKMYYPNVNMKHIYLTSPFIWDGEYTLDIGPYIVTFLQAIYISDSEYEYIRKNGSDNFEDILEEANVDILDLNRPSVV</sequence>
<dbReference type="InterPro" id="IPR020941">
    <property type="entry name" value="SUFU-like_domain"/>
</dbReference>
<evidence type="ECO:0000259" key="1">
    <source>
        <dbReference type="Pfam" id="PF05076"/>
    </source>
</evidence>
<evidence type="ECO:0000313" key="3">
    <source>
        <dbReference type="Proteomes" id="UP000007887"/>
    </source>
</evidence>
<organism evidence="2 3">
    <name type="scientific">Selenomonas ruminantium subsp. lactilytica (strain NBRC 103574 / TAM6421)</name>
    <dbReference type="NCBI Taxonomy" id="927704"/>
    <lineage>
        <taxon>Bacteria</taxon>
        <taxon>Bacillati</taxon>
        <taxon>Bacillota</taxon>
        <taxon>Negativicutes</taxon>
        <taxon>Selenomonadales</taxon>
        <taxon>Selenomonadaceae</taxon>
        <taxon>Selenomonas</taxon>
    </lineage>
</organism>
<dbReference type="Pfam" id="PF05076">
    <property type="entry name" value="SUFU"/>
    <property type="match status" value="1"/>
</dbReference>
<dbReference type="HOGENOM" id="CLU_112821_0_0_9"/>
<name>I0GP27_SELRL</name>